<evidence type="ECO:0000256" key="8">
    <source>
        <dbReference type="ARBA" id="ARBA00022917"/>
    </source>
</evidence>
<evidence type="ECO:0000313" key="16">
    <source>
        <dbReference type="Proteomes" id="UP000176803"/>
    </source>
</evidence>
<dbReference type="GO" id="GO:0006420">
    <property type="term" value="P:arginyl-tRNA aminoacylation"/>
    <property type="evidence" value="ECO:0007669"/>
    <property type="project" value="UniProtKB-UniRule"/>
</dbReference>
<dbReference type="Pfam" id="PF05746">
    <property type="entry name" value="DALR_1"/>
    <property type="match status" value="1"/>
</dbReference>
<protein>
    <recommendedName>
        <fullName evidence="11">Arginine--tRNA ligase</fullName>
        <ecNumber evidence="11">6.1.1.19</ecNumber>
    </recommendedName>
    <alternativeName>
        <fullName evidence="11">Arginyl-tRNA synthetase</fullName>
        <shortName evidence="11">ArgRS</shortName>
    </alternativeName>
</protein>
<dbReference type="FunFam" id="1.10.730.10:FF:000006">
    <property type="entry name" value="Arginyl-tRNA synthetase 2, mitochondrial"/>
    <property type="match status" value="1"/>
</dbReference>
<dbReference type="PANTHER" id="PTHR11956">
    <property type="entry name" value="ARGINYL-TRNA SYNTHETASE"/>
    <property type="match status" value="1"/>
</dbReference>
<evidence type="ECO:0000256" key="3">
    <source>
        <dbReference type="ARBA" id="ARBA00011245"/>
    </source>
</evidence>
<dbReference type="InterPro" id="IPR008909">
    <property type="entry name" value="DALR_anticod-bd"/>
</dbReference>
<keyword evidence="6 11" id="KW-0547">Nucleotide-binding</keyword>
<dbReference type="FunFam" id="3.40.50.620:FF:000116">
    <property type="entry name" value="Arginine--tRNA ligase"/>
    <property type="match status" value="1"/>
</dbReference>
<dbReference type="Gene3D" id="1.10.730.10">
    <property type="entry name" value="Isoleucyl-tRNA Synthetase, Domain 1"/>
    <property type="match status" value="1"/>
</dbReference>
<dbReference type="SUPFAM" id="SSF55190">
    <property type="entry name" value="Arginyl-tRNA synthetase (ArgRS), N-terminal 'additional' domain"/>
    <property type="match status" value="1"/>
</dbReference>
<evidence type="ECO:0000259" key="13">
    <source>
        <dbReference type="SMART" id="SM00836"/>
    </source>
</evidence>
<sequence length="575" mass="66373">MIKDQIQAIITAAVNKISTRSTVHIQSPDNPQFGDYTTNIAMRLAKELKKNPLQMAEEIAKQIPKDEIIEKVEVVKPGFINFWLTKETLSKNLIQILSNINNYGKSETTRGKKIIVEYSSPNIAKPFTIGHLRSTIIGDAIANLLEAAGWTVFRDNHLGDWGTQFGKQIYAIKTWGNIGKIEKMQQPVKELVRLYVKFHKEAEKNPEIEEQGKIWFKKLEDGNEEARILWQKCIDWSWKEFNEIYDKLQVTFTENDGKGYGESFFEDKMDFIIKELQNKKLLTKSKGAQIIAFPRDKYPPLMILKDDGATLYSTRDLATDKFRLTNSHYSADVLIINEVGAEQSLYFQQLFEAEKMLGWVKDNQRVHVKHGMYRFKDKKMSTRKGNVIWLEEVLEEAKKRAESLSKQHQTDATVSQSYHDNANIIGIGALKWNDLKRSANMDILFDWDEILNMQGNAGPYMQYTYVRCRSVISKSNFSPKNKLPRIDYQAEELELMRMLEKYPSIVESAAVNMAPNLLCNYLFTLAQQYNLFYQKHPILKADQDTKNFRLALTTAVAQVIKNGLYLLGIQTVEKM</sequence>
<evidence type="ECO:0000256" key="7">
    <source>
        <dbReference type="ARBA" id="ARBA00022840"/>
    </source>
</evidence>
<name>A0A1F7I113_9BACT</name>
<dbReference type="Gene3D" id="3.40.50.620">
    <property type="entry name" value="HUPs"/>
    <property type="match status" value="1"/>
</dbReference>
<keyword evidence="5 11" id="KW-0436">Ligase</keyword>
<dbReference type="Gene3D" id="3.30.1360.70">
    <property type="entry name" value="Arginyl tRNA synthetase N-terminal domain"/>
    <property type="match status" value="1"/>
</dbReference>
<dbReference type="Pfam" id="PF00750">
    <property type="entry name" value="tRNA-synt_1d"/>
    <property type="match status" value="1"/>
</dbReference>
<dbReference type="PROSITE" id="PS00178">
    <property type="entry name" value="AA_TRNA_LIGASE_I"/>
    <property type="match status" value="1"/>
</dbReference>
<comment type="subunit">
    <text evidence="3 11">Monomer.</text>
</comment>
<dbReference type="GO" id="GO:0004814">
    <property type="term" value="F:arginine-tRNA ligase activity"/>
    <property type="evidence" value="ECO:0007669"/>
    <property type="project" value="UniProtKB-UniRule"/>
</dbReference>
<evidence type="ECO:0000256" key="12">
    <source>
        <dbReference type="RuleBase" id="RU363038"/>
    </source>
</evidence>
<dbReference type="InterPro" id="IPR035684">
    <property type="entry name" value="ArgRS_core"/>
</dbReference>
<dbReference type="EMBL" id="MGAC01000048">
    <property type="protein sequence ID" value="OGK37066.1"/>
    <property type="molecule type" value="Genomic_DNA"/>
</dbReference>
<keyword evidence="7 11" id="KW-0067">ATP-binding</keyword>
<keyword evidence="4 11" id="KW-0963">Cytoplasm</keyword>
<feature type="domain" description="Arginyl tRNA synthetase N-terminal" evidence="14">
    <location>
        <begin position="4"/>
        <end position="84"/>
    </location>
</feature>
<keyword evidence="9 11" id="KW-0030">Aminoacyl-tRNA synthetase</keyword>
<evidence type="ECO:0000256" key="1">
    <source>
        <dbReference type="ARBA" id="ARBA00004496"/>
    </source>
</evidence>
<dbReference type="InterPro" id="IPR036695">
    <property type="entry name" value="Arg-tRNA-synth_N_sf"/>
</dbReference>
<evidence type="ECO:0000259" key="14">
    <source>
        <dbReference type="SMART" id="SM01016"/>
    </source>
</evidence>
<evidence type="ECO:0000256" key="11">
    <source>
        <dbReference type="HAMAP-Rule" id="MF_00123"/>
    </source>
</evidence>
<keyword evidence="8 11" id="KW-0648">Protein biosynthesis</keyword>
<dbReference type="EC" id="6.1.1.19" evidence="11"/>
<organism evidence="15 16">
    <name type="scientific">Candidatus Roizmanbacteria bacterium RIFCSPHIGHO2_12_FULL_41_11</name>
    <dbReference type="NCBI Taxonomy" id="1802052"/>
    <lineage>
        <taxon>Bacteria</taxon>
        <taxon>Candidatus Roizmaniibacteriota</taxon>
    </lineage>
</organism>
<feature type="short sequence motif" description="'HIGH' region" evidence="11">
    <location>
        <begin position="121"/>
        <end position="131"/>
    </location>
</feature>
<dbReference type="InterPro" id="IPR014729">
    <property type="entry name" value="Rossmann-like_a/b/a_fold"/>
</dbReference>
<comment type="caution">
    <text evidence="15">The sequence shown here is derived from an EMBL/GenBank/DDBJ whole genome shotgun (WGS) entry which is preliminary data.</text>
</comment>
<dbReference type="PANTHER" id="PTHR11956:SF5">
    <property type="entry name" value="ARGININE--TRNA LIGASE, CYTOPLASMIC"/>
    <property type="match status" value="1"/>
</dbReference>
<feature type="domain" description="DALR anticodon binding" evidence="13">
    <location>
        <begin position="461"/>
        <end position="575"/>
    </location>
</feature>
<comment type="catalytic activity">
    <reaction evidence="10 11">
        <text>tRNA(Arg) + L-arginine + ATP = L-arginyl-tRNA(Arg) + AMP + diphosphate</text>
        <dbReference type="Rhea" id="RHEA:20301"/>
        <dbReference type="Rhea" id="RHEA-COMP:9658"/>
        <dbReference type="Rhea" id="RHEA-COMP:9673"/>
        <dbReference type="ChEBI" id="CHEBI:30616"/>
        <dbReference type="ChEBI" id="CHEBI:32682"/>
        <dbReference type="ChEBI" id="CHEBI:33019"/>
        <dbReference type="ChEBI" id="CHEBI:78442"/>
        <dbReference type="ChEBI" id="CHEBI:78513"/>
        <dbReference type="ChEBI" id="CHEBI:456215"/>
        <dbReference type="EC" id="6.1.1.19"/>
    </reaction>
</comment>
<evidence type="ECO:0000256" key="4">
    <source>
        <dbReference type="ARBA" id="ARBA00022490"/>
    </source>
</evidence>
<evidence type="ECO:0000256" key="9">
    <source>
        <dbReference type="ARBA" id="ARBA00023146"/>
    </source>
</evidence>
<dbReference type="AlphaFoldDB" id="A0A1F7I113"/>
<comment type="similarity">
    <text evidence="2 11 12">Belongs to the class-I aminoacyl-tRNA synthetase family.</text>
</comment>
<dbReference type="HAMAP" id="MF_00123">
    <property type="entry name" value="Arg_tRNA_synth"/>
    <property type="match status" value="1"/>
</dbReference>
<dbReference type="Proteomes" id="UP000176803">
    <property type="component" value="Unassembled WGS sequence"/>
</dbReference>
<dbReference type="GO" id="GO:0005524">
    <property type="term" value="F:ATP binding"/>
    <property type="evidence" value="ECO:0007669"/>
    <property type="project" value="UniProtKB-UniRule"/>
</dbReference>
<dbReference type="CDD" id="cd00671">
    <property type="entry name" value="ArgRS_core"/>
    <property type="match status" value="1"/>
</dbReference>
<dbReference type="CDD" id="cd07956">
    <property type="entry name" value="Anticodon_Ia_Arg"/>
    <property type="match status" value="1"/>
</dbReference>
<dbReference type="NCBIfam" id="TIGR00456">
    <property type="entry name" value="argS"/>
    <property type="match status" value="1"/>
</dbReference>
<dbReference type="GO" id="GO:0005737">
    <property type="term" value="C:cytoplasm"/>
    <property type="evidence" value="ECO:0007669"/>
    <property type="project" value="UniProtKB-SubCell"/>
</dbReference>
<proteinExistence type="inferred from homology"/>
<dbReference type="InterPro" id="IPR001412">
    <property type="entry name" value="aa-tRNA-synth_I_CS"/>
</dbReference>
<dbReference type="PRINTS" id="PR01038">
    <property type="entry name" value="TRNASYNTHARG"/>
</dbReference>
<reference evidence="15 16" key="1">
    <citation type="journal article" date="2016" name="Nat. Commun.">
        <title>Thousands of microbial genomes shed light on interconnected biogeochemical processes in an aquifer system.</title>
        <authorList>
            <person name="Anantharaman K."/>
            <person name="Brown C.T."/>
            <person name="Hug L.A."/>
            <person name="Sharon I."/>
            <person name="Castelle C.J."/>
            <person name="Probst A.J."/>
            <person name="Thomas B.C."/>
            <person name="Singh A."/>
            <person name="Wilkins M.J."/>
            <person name="Karaoz U."/>
            <person name="Brodie E.L."/>
            <person name="Williams K.H."/>
            <person name="Hubbard S.S."/>
            <person name="Banfield J.F."/>
        </authorList>
    </citation>
    <scope>NUCLEOTIDE SEQUENCE [LARGE SCALE GENOMIC DNA]</scope>
</reference>
<evidence type="ECO:0000256" key="2">
    <source>
        <dbReference type="ARBA" id="ARBA00005594"/>
    </source>
</evidence>
<dbReference type="SMART" id="SM01016">
    <property type="entry name" value="Arg_tRNA_synt_N"/>
    <property type="match status" value="1"/>
</dbReference>
<dbReference type="SUPFAM" id="SSF47323">
    <property type="entry name" value="Anticodon-binding domain of a subclass of class I aminoacyl-tRNA synthetases"/>
    <property type="match status" value="1"/>
</dbReference>
<dbReference type="InterPro" id="IPR005148">
    <property type="entry name" value="Arg-tRNA-synth_N"/>
</dbReference>
<evidence type="ECO:0000256" key="5">
    <source>
        <dbReference type="ARBA" id="ARBA00022598"/>
    </source>
</evidence>
<dbReference type="Pfam" id="PF03485">
    <property type="entry name" value="Arg_tRNA_synt_N"/>
    <property type="match status" value="1"/>
</dbReference>
<dbReference type="InterPro" id="IPR001278">
    <property type="entry name" value="Arg-tRNA-ligase"/>
</dbReference>
<evidence type="ECO:0000256" key="10">
    <source>
        <dbReference type="ARBA" id="ARBA00049339"/>
    </source>
</evidence>
<dbReference type="SUPFAM" id="SSF52374">
    <property type="entry name" value="Nucleotidylyl transferase"/>
    <property type="match status" value="1"/>
</dbReference>
<dbReference type="InterPro" id="IPR009080">
    <property type="entry name" value="tRNAsynth_Ia_anticodon-bd"/>
</dbReference>
<evidence type="ECO:0000313" key="15">
    <source>
        <dbReference type="EMBL" id="OGK37066.1"/>
    </source>
</evidence>
<dbReference type="SMART" id="SM00836">
    <property type="entry name" value="DALR_1"/>
    <property type="match status" value="1"/>
</dbReference>
<comment type="subcellular location">
    <subcellularLocation>
        <location evidence="1 11">Cytoplasm</location>
    </subcellularLocation>
</comment>
<accession>A0A1F7I113</accession>
<gene>
    <name evidence="11" type="primary">argS</name>
    <name evidence="15" type="ORF">A3F03_02160</name>
</gene>
<evidence type="ECO:0000256" key="6">
    <source>
        <dbReference type="ARBA" id="ARBA00022741"/>
    </source>
</evidence>